<evidence type="ECO:0000256" key="2">
    <source>
        <dbReference type="PROSITE-ProRule" id="PRU00023"/>
    </source>
</evidence>
<evidence type="ECO:0000256" key="3">
    <source>
        <dbReference type="SAM" id="MobiDB-lite"/>
    </source>
</evidence>
<dbReference type="Pfam" id="PF01833">
    <property type="entry name" value="TIG"/>
    <property type="match status" value="1"/>
</dbReference>
<dbReference type="PANTHER" id="PTHR23335">
    <property type="entry name" value="CALMODULIN-BINDING TRANSCRIPTION ACTIVATOR CAMTA"/>
    <property type="match status" value="1"/>
</dbReference>
<dbReference type="SMART" id="SM00248">
    <property type="entry name" value="ANK"/>
    <property type="match status" value="2"/>
</dbReference>
<dbReference type="SUPFAM" id="SSF81296">
    <property type="entry name" value="E set domains"/>
    <property type="match status" value="1"/>
</dbReference>
<dbReference type="CDD" id="cd00102">
    <property type="entry name" value="IPT"/>
    <property type="match status" value="1"/>
</dbReference>
<dbReference type="InterPro" id="IPR013783">
    <property type="entry name" value="Ig-like_fold"/>
</dbReference>
<evidence type="ECO:0000256" key="4">
    <source>
        <dbReference type="SAM" id="Phobius"/>
    </source>
</evidence>
<feature type="compositionally biased region" description="Polar residues" evidence="3">
    <location>
        <begin position="418"/>
        <end position="455"/>
    </location>
</feature>
<feature type="compositionally biased region" description="Low complexity" evidence="3">
    <location>
        <begin position="1"/>
        <end position="13"/>
    </location>
</feature>
<keyword evidence="4" id="KW-0472">Membrane</keyword>
<dbReference type="InterPro" id="IPR002110">
    <property type="entry name" value="Ankyrin_rpt"/>
</dbReference>
<feature type="region of interest" description="Disordered" evidence="3">
    <location>
        <begin position="346"/>
        <end position="365"/>
    </location>
</feature>
<evidence type="ECO:0000259" key="5">
    <source>
        <dbReference type="SMART" id="SM00429"/>
    </source>
</evidence>
<feature type="repeat" description="ANK" evidence="2">
    <location>
        <begin position="779"/>
        <end position="811"/>
    </location>
</feature>
<dbReference type="GO" id="GO:0006357">
    <property type="term" value="P:regulation of transcription by RNA polymerase II"/>
    <property type="evidence" value="ECO:0007669"/>
    <property type="project" value="TreeGrafter"/>
</dbReference>
<dbReference type="Gene3D" id="2.60.40.10">
    <property type="entry name" value="Immunoglobulins"/>
    <property type="match status" value="1"/>
</dbReference>
<dbReference type="STRING" id="139420.A0A371CNI7"/>
<evidence type="ECO:0000256" key="1">
    <source>
        <dbReference type="ARBA" id="ARBA00023043"/>
    </source>
</evidence>
<feature type="compositionally biased region" description="Low complexity" evidence="3">
    <location>
        <begin position="456"/>
        <end position="481"/>
    </location>
</feature>
<dbReference type="InterPro" id="IPR036770">
    <property type="entry name" value="Ankyrin_rpt-contain_sf"/>
</dbReference>
<reference evidence="6 7" key="1">
    <citation type="journal article" date="2018" name="Biotechnol. Biofuels">
        <title>Integrative visual omics of the white-rot fungus Polyporus brumalis exposes the biotechnological potential of its oxidative enzymes for delignifying raw plant biomass.</title>
        <authorList>
            <person name="Miyauchi S."/>
            <person name="Rancon A."/>
            <person name="Drula E."/>
            <person name="Hage H."/>
            <person name="Chaduli D."/>
            <person name="Favel A."/>
            <person name="Grisel S."/>
            <person name="Henrissat B."/>
            <person name="Herpoel-Gimbert I."/>
            <person name="Ruiz-Duenas F.J."/>
            <person name="Chevret D."/>
            <person name="Hainaut M."/>
            <person name="Lin J."/>
            <person name="Wang M."/>
            <person name="Pangilinan J."/>
            <person name="Lipzen A."/>
            <person name="Lesage-Meessen L."/>
            <person name="Navarro D."/>
            <person name="Riley R."/>
            <person name="Grigoriev I.V."/>
            <person name="Zhou S."/>
            <person name="Raouche S."/>
            <person name="Rosso M.N."/>
        </authorList>
    </citation>
    <scope>NUCLEOTIDE SEQUENCE [LARGE SCALE GENOMIC DNA]</scope>
    <source>
        <strain evidence="6 7">BRFM 1820</strain>
    </source>
</reference>
<dbReference type="EMBL" id="KZ857501">
    <property type="protein sequence ID" value="RDX41787.1"/>
    <property type="molecule type" value="Genomic_DNA"/>
</dbReference>
<feature type="region of interest" description="Disordered" evidence="3">
    <location>
        <begin position="378"/>
        <end position="481"/>
    </location>
</feature>
<feature type="domain" description="IPT/TIG" evidence="5">
    <location>
        <begin position="590"/>
        <end position="677"/>
    </location>
</feature>
<protein>
    <recommendedName>
        <fullName evidence="5">IPT/TIG domain-containing protein</fullName>
    </recommendedName>
</protein>
<feature type="compositionally biased region" description="Basic and acidic residues" evidence="3">
    <location>
        <begin position="267"/>
        <end position="287"/>
    </location>
</feature>
<feature type="compositionally biased region" description="Basic residues" evidence="3">
    <location>
        <begin position="897"/>
        <end position="911"/>
    </location>
</feature>
<gene>
    <name evidence="6" type="ORF">OH76DRAFT_179841</name>
</gene>
<dbReference type="OrthoDB" id="71307at2759"/>
<dbReference type="InterPro" id="IPR002909">
    <property type="entry name" value="IPT_dom"/>
</dbReference>
<dbReference type="Proteomes" id="UP000256964">
    <property type="component" value="Unassembled WGS sequence"/>
</dbReference>
<dbReference type="AlphaFoldDB" id="A0A371CNI7"/>
<dbReference type="SUPFAM" id="SSF48403">
    <property type="entry name" value="Ankyrin repeat"/>
    <property type="match status" value="1"/>
</dbReference>
<dbReference type="GO" id="GO:0005634">
    <property type="term" value="C:nucleus"/>
    <property type="evidence" value="ECO:0007669"/>
    <property type="project" value="TreeGrafter"/>
</dbReference>
<dbReference type="InterPro" id="IPR057962">
    <property type="entry name" value="SPT23_MGA2_DBD"/>
</dbReference>
<organism evidence="6 7">
    <name type="scientific">Lentinus brumalis</name>
    <dbReference type="NCBI Taxonomy" id="2498619"/>
    <lineage>
        <taxon>Eukaryota</taxon>
        <taxon>Fungi</taxon>
        <taxon>Dikarya</taxon>
        <taxon>Basidiomycota</taxon>
        <taxon>Agaricomycotina</taxon>
        <taxon>Agaricomycetes</taxon>
        <taxon>Polyporales</taxon>
        <taxon>Polyporaceae</taxon>
        <taxon>Lentinus</taxon>
    </lineage>
</organism>
<dbReference type="PROSITE" id="PS50297">
    <property type="entry name" value="ANK_REP_REGION"/>
    <property type="match status" value="1"/>
</dbReference>
<dbReference type="GO" id="GO:0003712">
    <property type="term" value="F:transcription coregulator activity"/>
    <property type="evidence" value="ECO:0007669"/>
    <property type="project" value="TreeGrafter"/>
</dbReference>
<dbReference type="Gene3D" id="1.25.40.20">
    <property type="entry name" value="Ankyrin repeat-containing domain"/>
    <property type="match status" value="1"/>
</dbReference>
<feature type="transmembrane region" description="Helical" evidence="4">
    <location>
        <begin position="1165"/>
        <end position="1186"/>
    </location>
</feature>
<proteinExistence type="predicted"/>
<accession>A0A371CNI7</accession>
<keyword evidence="4" id="KW-1133">Transmembrane helix</keyword>
<dbReference type="SMART" id="SM00429">
    <property type="entry name" value="IPT"/>
    <property type="match status" value="1"/>
</dbReference>
<feature type="region of interest" description="Disordered" evidence="3">
    <location>
        <begin position="262"/>
        <end position="287"/>
    </location>
</feature>
<dbReference type="PANTHER" id="PTHR23335:SF1">
    <property type="entry name" value="CALMODULIN-BINDING TRANSCRIPTION ACTIVATOR, ISOFORM F"/>
    <property type="match status" value="1"/>
</dbReference>
<keyword evidence="1 2" id="KW-0040">ANK repeat</keyword>
<feature type="compositionally biased region" description="Acidic residues" evidence="3">
    <location>
        <begin position="873"/>
        <end position="891"/>
    </location>
</feature>
<sequence length="1206" mass="130409">MSSSSTTACSRSPSPSPTTPEATDIVEPMMSQEELSAWCKSLPNAEFLINGDIQYGEHVRKLEERPSLNLEDLLQEHVYEDVTPAAHNIPSESMFCPVTSPSSPTVPTTAGIASSRPFIVSTKPVPPPAQVRKDPPALQRVVFPEKERCSNLPIMFPSLPEGGTKSRVETQIRLTVDLAHASSSSGEPHKYDKVGSWKWLRLPKGTTTKKRTRKEGKVDAPAEESLYLTAEITCATPPHTRVTVCSSCQTREAKRVARKIAARVRPARSDSESQEEPRVIPGKGRHEDTSNILQFNCPEVLDFSSGSVILPLRITCYCRHHREKVGFHLHFTMHDHTGRVVGTGSTKPIMITDDHKSTGVNAQRGNSEFGAKLDWTVAGTDSQESAPKRKKTLNGTERAKKRAKPYDAGSRVSRLHRQSSSGSLHSPSEMTSALATRASSPLQQNTISQPPLQIVTTAASPAPSSYSYTDHPSSSAAAAPSDVLESGTSTAVASPSLAAFDSNVSIADFINSNFNVDVAMPDCSDMESPAVSYHDSSHSPFLAPHQPSIPIPPPMAEPMDLAMPMPVPPVVPLPYMLFKHDPPPPITLPQPRIHRLIPACGPTYGGIEVTVLGANFHPSMQLNCMFGGIASTSTQRWSDNTLVCILPPCVAPGQVHVWFEGLPKEEDGSPPCLFTYTDETDRALMELALQVVGLKMTGKIEDARNIAMRIVGNTGGPEADGSMHAGGAMQLSSHLLLGRAGDNREFEKTLIDFLTVLDVPTDSSSVPTESSFISKPTASGQTLLHLATLAKFPALVKFLIARDIDIDARDQNGCTALFLAALTDSAECARALVDADAALDVVNAAGRTPAEVGPAGFFDFMSSDTERSSEDGGHDEDEAAWGDGEEESDSEIDARPVRRGRKRASSHRTTKQRSMPATPEAPPVTDVDHKPSPSSVATEKKAVEAGLAAADEKQAATFTETLYRTLAQLQHPQGMIANIPILPLLHMPNLPGIPAWGTIAQIPVFPVLVPIQQFWGDRRGRGADGTPEGAGAEQNGQQAWMSVLSPQDWKAFWEKWMQQATATRDPDVHDTPPPAYSPRTADDPFIPDAKEPEPAAEVASTTTIQQPVPCEAEAEPEQQLGAERAVARQVGYQDAAVPAEEVESYGYRPTRKPARRAQKKQHDRMLVLFWIPILIIGFAWAFLHALRIALHTAKALVTLKVGLTAA</sequence>
<evidence type="ECO:0000313" key="6">
    <source>
        <dbReference type="EMBL" id="RDX41787.1"/>
    </source>
</evidence>
<feature type="region of interest" description="Disordered" evidence="3">
    <location>
        <begin position="1"/>
        <end position="24"/>
    </location>
</feature>
<name>A0A371CNI7_9APHY</name>
<evidence type="ECO:0000313" key="7">
    <source>
        <dbReference type="Proteomes" id="UP000256964"/>
    </source>
</evidence>
<dbReference type="GO" id="GO:0003690">
    <property type="term" value="F:double-stranded DNA binding"/>
    <property type="evidence" value="ECO:0007669"/>
    <property type="project" value="TreeGrafter"/>
</dbReference>
<keyword evidence="7" id="KW-1185">Reference proteome</keyword>
<dbReference type="PROSITE" id="PS50088">
    <property type="entry name" value="ANK_REPEAT"/>
    <property type="match status" value="1"/>
</dbReference>
<feature type="region of interest" description="Disordered" evidence="3">
    <location>
        <begin position="853"/>
        <end position="940"/>
    </location>
</feature>
<keyword evidence="4" id="KW-0812">Transmembrane</keyword>
<dbReference type="Pfam" id="PF12796">
    <property type="entry name" value="Ank_2"/>
    <property type="match status" value="1"/>
</dbReference>
<dbReference type="InterPro" id="IPR014756">
    <property type="entry name" value="Ig_E-set"/>
</dbReference>
<dbReference type="Pfam" id="PF25603">
    <property type="entry name" value="SPT23_MGA2_DBD"/>
    <property type="match status" value="1"/>
</dbReference>
<feature type="region of interest" description="Disordered" evidence="3">
    <location>
        <begin position="1060"/>
        <end position="1096"/>
    </location>
</feature>